<feature type="compositionally biased region" description="Basic residues" evidence="1">
    <location>
        <begin position="511"/>
        <end position="540"/>
    </location>
</feature>
<accession>A0ABN8RG10</accession>
<name>A0ABN8RG10_9CNID</name>
<dbReference type="EMBL" id="CALNXK010000210">
    <property type="protein sequence ID" value="CAH3176242.1"/>
    <property type="molecule type" value="Genomic_DNA"/>
</dbReference>
<evidence type="ECO:0000256" key="1">
    <source>
        <dbReference type="SAM" id="MobiDB-lite"/>
    </source>
</evidence>
<feature type="signal peptide" evidence="2">
    <location>
        <begin position="1"/>
        <end position="20"/>
    </location>
</feature>
<feature type="region of interest" description="Disordered" evidence="1">
    <location>
        <begin position="24"/>
        <end position="43"/>
    </location>
</feature>
<keyword evidence="4" id="KW-1185">Reference proteome</keyword>
<dbReference type="Proteomes" id="UP001159405">
    <property type="component" value="Unassembled WGS sequence"/>
</dbReference>
<feature type="compositionally biased region" description="Basic and acidic residues" evidence="1">
    <location>
        <begin position="90"/>
        <end position="101"/>
    </location>
</feature>
<feature type="compositionally biased region" description="Basic and acidic residues" evidence="1">
    <location>
        <begin position="25"/>
        <end position="43"/>
    </location>
</feature>
<feature type="chain" id="PRO_5046333993" evidence="2">
    <location>
        <begin position="21"/>
        <end position="540"/>
    </location>
</feature>
<feature type="compositionally biased region" description="Basic and acidic residues" evidence="1">
    <location>
        <begin position="65"/>
        <end position="78"/>
    </location>
</feature>
<feature type="region of interest" description="Disordered" evidence="1">
    <location>
        <begin position="161"/>
        <end position="189"/>
    </location>
</feature>
<feature type="region of interest" description="Disordered" evidence="1">
    <location>
        <begin position="484"/>
        <end position="540"/>
    </location>
</feature>
<comment type="caution">
    <text evidence="3">The sequence shown here is derived from an EMBL/GenBank/DDBJ whole genome shotgun (WGS) entry which is preliminary data.</text>
</comment>
<gene>
    <name evidence="3" type="ORF">PLOB_00017990</name>
</gene>
<evidence type="ECO:0000313" key="4">
    <source>
        <dbReference type="Proteomes" id="UP001159405"/>
    </source>
</evidence>
<protein>
    <submittedName>
        <fullName evidence="3">Uncharacterized protein</fullName>
    </submittedName>
</protein>
<keyword evidence="2" id="KW-0732">Signal</keyword>
<evidence type="ECO:0000256" key="2">
    <source>
        <dbReference type="SAM" id="SignalP"/>
    </source>
</evidence>
<reference evidence="3 4" key="1">
    <citation type="submission" date="2022-05" db="EMBL/GenBank/DDBJ databases">
        <authorList>
            <consortium name="Genoscope - CEA"/>
            <person name="William W."/>
        </authorList>
    </citation>
    <scope>NUCLEOTIDE SEQUENCE [LARGE SCALE GENOMIC DNA]</scope>
</reference>
<evidence type="ECO:0000313" key="3">
    <source>
        <dbReference type="EMBL" id="CAH3176242.1"/>
    </source>
</evidence>
<proteinExistence type="predicted"/>
<feature type="compositionally biased region" description="Polar residues" evidence="1">
    <location>
        <begin position="254"/>
        <end position="264"/>
    </location>
</feature>
<feature type="region of interest" description="Disordered" evidence="1">
    <location>
        <begin position="230"/>
        <end position="284"/>
    </location>
</feature>
<feature type="compositionally biased region" description="Gly residues" evidence="1">
    <location>
        <begin position="171"/>
        <end position="185"/>
    </location>
</feature>
<sequence length="540" mass="56413">MNIRLLFTCLTLCLSHSVFSAPLETTEKPGSEQVHREDSKSVNLENKVREAVQKAELDASLAAEDAVRHGHKAEERVKSNKGASEPSEGSNDHVTDSDKPTLHIRTHASIGTIWNDEEEGSHIKRVKEHKVNRKPGFSDFGGNNNDYKEDTKLEDRLAMEAEEEKKYETGEGYGPGGGGGGGAGWEDGAKGVNWATNIQRQDAAEKQSIQAQVASESAHELDEIQRAIAAESQSSRGSASIGNEGASVVGGAPSTEQTGMQPRITNPEGGGRGMSFLGGQQKGISPAENQEISNFIHQEDKISPAEMRGAAQQSDIGMGSLGARESQALGGSMGSFRELAGPQQMGGQSEGATMEQAPIGGAIDAGAMGQDSLAQAGLGGGAGLSESAISRMTEGSLGGKAGESYQGLQGMQSVQDMQGMQGMQGMQSMSSALTGGQQGQGGMLSDSGGLSALQGQGMMGASLQGGMQGMMADGGGLAGLQNMGGGGDLGQQQMAFKKRSKTHQKDEITTKHKKITKDKITTKKSKLAKSHLNSKHPKKM</sequence>
<feature type="region of interest" description="Disordered" evidence="1">
    <location>
        <begin position="63"/>
        <end position="103"/>
    </location>
</feature>
<organism evidence="3 4">
    <name type="scientific">Porites lobata</name>
    <dbReference type="NCBI Taxonomy" id="104759"/>
    <lineage>
        <taxon>Eukaryota</taxon>
        <taxon>Metazoa</taxon>
        <taxon>Cnidaria</taxon>
        <taxon>Anthozoa</taxon>
        <taxon>Hexacorallia</taxon>
        <taxon>Scleractinia</taxon>
        <taxon>Fungiina</taxon>
        <taxon>Poritidae</taxon>
        <taxon>Porites</taxon>
    </lineage>
</organism>
<feature type="compositionally biased region" description="Polar residues" evidence="1">
    <location>
        <begin position="231"/>
        <end position="241"/>
    </location>
</feature>